<evidence type="ECO:0000313" key="4">
    <source>
        <dbReference type="Proteomes" id="UP000580171"/>
    </source>
</evidence>
<dbReference type="Proteomes" id="UP000580171">
    <property type="component" value="Unassembled WGS sequence"/>
</dbReference>
<name>A0A7L2W6E0_PANHA</name>
<dbReference type="PANTHER" id="PTHR22245:SF3">
    <property type="entry name" value="COILED-COIL DOMAIN-CONTAINING PROTEIN 144A-RELATED"/>
    <property type="match status" value="1"/>
</dbReference>
<keyword evidence="4" id="KW-1185">Reference proteome</keyword>
<dbReference type="Pfam" id="PF12001">
    <property type="entry name" value="DUF3496"/>
    <property type="match status" value="1"/>
</dbReference>
<sequence length="294" mass="35427">MWEEQLKSRSHLEERVAQLDREKAELLEQCETERKKVKKLVELKRPVELRLDQEMKRNIELQKDCKRLKRLLNRAAKNLRVYEGRERESQLNLQGEMKNRYSEMVNEVGRLRTKVGELSQQLEIESKKCIQLEAQNQDLREELSTMRGNHEKLEKSKCQLKEEVANLKHRLETNMVDHSKIEQYKREMEERAGQEIRQKLQEVNLFLQAMHYLLQTQAASQDRLEQIRASHHASLRNQLKHRIRDLECELDRIKNTQQDSIFQKESTQAEVERYKELYLEEVKIRRCLANKLER</sequence>
<comment type="caution">
    <text evidence="3">The sequence shown here is derived from an EMBL/GenBank/DDBJ whole genome shotgun (WGS) entry which is preliminary data.</text>
</comment>
<dbReference type="EMBL" id="VYZV01002884">
    <property type="protein sequence ID" value="NXS65361.1"/>
    <property type="molecule type" value="Genomic_DNA"/>
</dbReference>
<feature type="coiled-coil region" evidence="1">
    <location>
        <begin position="115"/>
        <end position="156"/>
    </location>
</feature>
<dbReference type="InterPro" id="IPR021885">
    <property type="entry name" value="DUF3496"/>
</dbReference>
<dbReference type="OrthoDB" id="366390at2759"/>
<feature type="non-terminal residue" evidence="3">
    <location>
        <position position="1"/>
    </location>
</feature>
<feature type="domain" description="DUF3496" evidence="2">
    <location>
        <begin position="236"/>
        <end position="294"/>
    </location>
</feature>
<organism evidence="3 4">
    <name type="scientific">Pandion haliaetus</name>
    <name type="common">Osprey</name>
    <name type="synonym">Falco haliaetus</name>
    <dbReference type="NCBI Taxonomy" id="56262"/>
    <lineage>
        <taxon>Eukaryota</taxon>
        <taxon>Metazoa</taxon>
        <taxon>Chordata</taxon>
        <taxon>Craniata</taxon>
        <taxon>Vertebrata</taxon>
        <taxon>Euteleostomi</taxon>
        <taxon>Archelosauria</taxon>
        <taxon>Archosauria</taxon>
        <taxon>Dinosauria</taxon>
        <taxon>Saurischia</taxon>
        <taxon>Theropoda</taxon>
        <taxon>Coelurosauria</taxon>
        <taxon>Aves</taxon>
        <taxon>Neognathae</taxon>
        <taxon>Neoaves</taxon>
        <taxon>Telluraves</taxon>
        <taxon>Accipitrimorphae</taxon>
        <taxon>Accipitriformes</taxon>
        <taxon>Pandionidae</taxon>
        <taxon>Pandion</taxon>
    </lineage>
</organism>
<feature type="non-terminal residue" evidence="3">
    <location>
        <position position="294"/>
    </location>
</feature>
<protein>
    <submittedName>
        <fullName evidence="3">ANR26 protein</fullName>
    </submittedName>
</protein>
<gene>
    <name evidence="3" type="primary">Ankrd26</name>
    <name evidence="3" type="ORF">PANHAL_R14332</name>
</gene>
<dbReference type="InterPro" id="IPR040118">
    <property type="entry name" value="C144A/B/C"/>
</dbReference>
<dbReference type="PANTHER" id="PTHR22245">
    <property type="entry name" value="COILED-COIL DOMAIN-CONTAINING PROTEIN 144A-RELATED"/>
    <property type="match status" value="1"/>
</dbReference>
<keyword evidence="1" id="KW-0175">Coiled coil</keyword>
<reference evidence="3 4" key="1">
    <citation type="submission" date="2019-09" db="EMBL/GenBank/DDBJ databases">
        <title>Bird 10,000 Genomes (B10K) Project - Family phase.</title>
        <authorList>
            <person name="Zhang G."/>
        </authorList>
    </citation>
    <scope>NUCLEOTIDE SEQUENCE [LARGE SCALE GENOMIC DNA]</scope>
    <source>
        <strain evidence="3">B10K-DU-012-58</strain>
        <tissue evidence="3">Muscle</tissue>
    </source>
</reference>
<proteinExistence type="predicted"/>
<evidence type="ECO:0000259" key="2">
    <source>
        <dbReference type="Pfam" id="PF12001"/>
    </source>
</evidence>
<evidence type="ECO:0000313" key="3">
    <source>
        <dbReference type="EMBL" id="NXS65361.1"/>
    </source>
</evidence>
<feature type="coiled-coil region" evidence="1">
    <location>
        <begin position="9"/>
        <end position="85"/>
    </location>
</feature>
<evidence type="ECO:0000256" key="1">
    <source>
        <dbReference type="SAM" id="Coils"/>
    </source>
</evidence>
<dbReference type="AlphaFoldDB" id="A0A7L2W6E0"/>
<accession>A0A7L2W6E0</accession>